<dbReference type="EMBL" id="KZ305033">
    <property type="protein sequence ID" value="PIA45550.1"/>
    <property type="molecule type" value="Genomic_DNA"/>
</dbReference>
<evidence type="ECO:0000313" key="3">
    <source>
        <dbReference type="Proteomes" id="UP000230069"/>
    </source>
</evidence>
<proteinExistence type="predicted"/>
<dbReference type="InParanoid" id="A0A2G5DPV5"/>
<evidence type="ECO:0000256" key="1">
    <source>
        <dbReference type="SAM" id="MobiDB-lite"/>
    </source>
</evidence>
<sequence>MEDRLPYLMFQEQLAFQRLQRLKEELEIMRMKNREYEIQNLIYELFNGTKSLDSFADVSIEDSLDSEWYLNRVSKAISMKMREMAAGGSTNGNEGMQELNAVKKPAVKDN</sequence>
<name>A0A2G5DPV5_AQUCA</name>
<evidence type="ECO:0000313" key="2">
    <source>
        <dbReference type="EMBL" id="PIA45550.1"/>
    </source>
</evidence>
<keyword evidence="3" id="KW-1185">Reference proteome</keyword>
<feature type="region of interest" description="Disordered" evidence="1">
    <location>
        <begin position="86"/>
        <end position="110"/>
    </location>
</feature>
<protein>
    <submittedName>
        <fullName evidence="2">Uncharacterized protein</fullName>
    </submittedName>
</protein>
<organism evidence="2 3">
    <name type="scientific">Aquilegia coerulea</name>
    <name type="common">Rocky mountain columbine</name>
    <dbReference type="NCBI Taxonomy" id="218851"/>
    <lineage>
        <taxon>Eukaryota</taxon>
        <taxon>Viridiplantae</taxon>
        <taxon>Streptophyta</taxon>
        <taxon>Embryophyta</taxon>
        <taxon>Tracheophyta</taxon>
        <taxon>Spermatophyta</taxon>
        <taxon>Magnoliopsida</taxon>
        <taxon>Ranunculales</taxon>
        <taxon>Ranunculaceae</taxon>
        <taxon>Thalictroideae</taxon>
        <taxon>Aquilegia</taxon>
    </lineage>
</organism>
<reference evidence="2 3" key="1">
    <citation type="submission" date="2017-09" db="EMBL/GenBank/DDBJ databases">
        <title>WGS assembly of Aquilegia coerulea Goldsmith.</title>
        <authorList>
            <person name="Hodges S."/>
            <person name="Kramer E."/>
            <person name="Nordborg M."/>
            <person name="Tomkins J."/>
            <person name="Borevitz J."/>
            <person name="Derieg N."/>
            <person name="Yan J."/>
            <person name="Mihaltcheva S."/>
            <person name="Hayes R.D."/>
            <person name="Rokhsar D."/>
        </authorList>
    </citation>
    <scope>NUCLEOTIDE SEQUENCE [LARGE SCALE GENOMIC DNA]</scope>
    <source>
        <strain evidence="3">cv. Goldsmith</strain>
    </source>
</reference>
<dbReference type="AlphaFoldDB" id="A0A2G5DPV5"/>
<dbReference type="Proteomes" id="UP000230069">
    <property type="component" value="Unassembled WGS sequence"/>
</dbReference>
<accession>A0A2G5DPV5</accession>
<gene>
    <name evidence="2" type="ORF">AQUCO_01600029v1</name>
</gene>